<proteinExistence type="predicted"/>
<dbReference type="EMBL" id="BAAAQX010000038">
    <property type="protein sequence ID" value="GAA2214180.1"/>
    <property type="molecule type" value="Genomic_DNA"/>
</dbReference>
<keyword evidence="1" id="KW-1133">Transmembrane helix</keyword>
<evidence type="ECO:0000313" key="3">
    <source>
        <dbReference type="Proteomes" id="UP001499843"/>
    </source>
</evidence>
<keyword evidence="1" id="KW-0812">Transmembrane</keyword>
<keyword evidence="1" id="KW-0472">Membrane</keyword>
<keyword evidence="3" id="KW-1185">Reference proteome</keyword>
<comment type="caution">
    <text evidence="2">The sequence shown here is derived from an EMBL/GenBank/DDBJ whole genome shotgun (WGS) entry which is preliminary data.</text>
</comment>
<dbReference type="Proteomes" id="UP001499843">
    <property type="component" value="Unassembled WGS sequence"/>
</dbReference>
<gene>
    <name evidence="2" type="ORF">GCM10009850_096440</name>
</gene>
<sequence>MNQLRPRAGATKNSYCPQTTLTSDHQKLTVTDTFSGDSVTLTPARLYRYKYDQDQSSGQKPLTVQGLAALDPDGLVLVDLPGDWHEPDLSEFARQAGIPLEDARNQRSSKVRAVLASRAPGWRRVRGLPLPSTAKWRKPVVICLAIAGALSMAYLASSGMWAAWRGLSTIGRVLVDLLEAKWLLVTFSPALLLLRPALARTHRWRVARGTILGPYGGPYLNRGSLAKLHVTQGNNVVAKLRLGENPGWAFSLLLYRYEDLSGLLILDRFGRALHHLPGPWSPSDVERFAKRHDLALAVHKVSREEYLAYAKGAEEATP</sequence>
<name>A0ABN3CY60_9ACTN</name>
<evidence type="ECO:0000313" key="2">
    <source>
        <dbReference type="EMBL" id="GAA2214180.1"/>
    </source>
</evidence>
<dbReference type="RefSeq" id="WP_344491211.1">
    <property type="nucleotide sequence ID" value="NZ_BAAAQX010000038.1"/>
</dbReference>
<organism evidence="2 3">
    <name type="scientific">Nonomuraea monospora</name>
    <dbReference type="NCBI Taxonomy" id="568818"/>
    <lineage>
        <taxon>Bacteria</taxon>
        <taxon>Bacillati</taxon>
        <taxon>Actinomycetota</taxon>
        <taxon>Actinomycetes</taxon>
        <taxon>Streptosporangiales</taxon>
        <taxon>Streptosporangiaceae</taxon>
        <taxon>Nonomuraea</taxon>
    </lineage>
</organism>
<evidence type="ECO:0000256" key="1">
    <source>
        <dbReference type="SAM" id="Phobius"/>
    </source>
</evidence>
<reference evidence="2 3" key="1">
    <citation type="journal article" date="2019" name="Int. J. Syst. Evol. Microbiol.">
        <title>The Global Catalogue of Microorganisms (GCM) 10K type strain sequencing project: providing services to taxonomists for standard genome sequencing and annotation.</title>
        <authorList>
            <consortium name="The Broad Institute Genomics Platform"/>
            <consortium name="The Broad Institute Genome Sequencing Center for Infectious Disease"/>
            <person name="Wu L."/>
            <person name="Ma J."/>
        </authorList>
    </citation>
    <scope>NUCLEOTIDE SEQUENCE [LARGE SCALE GENOMIC DNA]</scope>
    <source>
        <strain evidence="2 3">JCM 16114</strain>
    </source>
</reference>
<feature type="transmembrane region" description="Helical" evidence="1">
    <location>
        <begin position="140"/>
        <end position="162"/>
    </location>
</feature>
<accession>A0ABN3CY60</accession>
<feature type="transmembrane region" description="Helical" evidence="1">
    <location>
        <begin position="182"/>
        <end position="198"/>
    </location>
</feature>
<protein>
    <submittedName>
        <fullName evidence="2">Uncharacterized protein</fullName>
    </submittedName>
</protein>